<dbReference type="Pfam" id="PF02812">
    <property type="entry name" value="ELFV_dehydrog_N"/>
    <property type="match status" value="1"/>
</dbReference>
<dbReference type="RefSeq" id="WP_307633145.1">
    <property type="nucleotide sequence ID" value="NZ_JAPHEH010000001.1"/>
</dbReference>
<dbReference type="SUPFAM" id="SSF53223">
    <property type="entry name" value="Aminoacid dehydrogenase-like, N-terminal domain"/>
    <property type="match status" value="1"/>
</dbReference>
<dbReference type="Gene3D" id="3.40.50.720">
    <property type="entry name" value="NAD(P)-binding Rossmann-like Domain"/>
    <property type="match status" value="1"/>
</dbReference>
<protein>
    <recommendedName>
        <fullName evidence="3">Glutamate dehydrogenase</fullName>
    </recommendedName>
</protein>
<dbReference type="CDD" id="cd01076">
    <property type="entry name" value="NAD_bind_1_Glu_DH"/>
    <property type="match status" value="1"/>
</dbReference>
<dbReference type="PIRSF" id="PIRSF000185">
    <property type="entry name" value="Glu_DH"/>
    <property type="match status" value="1"/>
</dbReference>
<comment type="caution">
    <text evidence="9">The sequence shown here is derived from an EMBL/GenBank/DDBJ whole genome shotgun (WGS) entry which is preliminary data.</text>
</comment>
<dbReference type="InterPro" id="IPR006097">
    <property type="entry name" value="Glu/Leu/Phe/Val/Trp_DH_dimer"/>
</dbReference>
<evidence type="ECO:0000256" key="3">
    <source>
        <dbReference type="PIRNR" id="PIRNR000185"/>
    </source>
</evidence>
<feature type="binding site" evidence="5">
    <location>
        <position position="149"/>
    </location>
    <ligand>
        <name>NAD(+)</name>
        <dbReference type="ChEBI" id="CHEBI:57540"/>
    </ligand>
</feature>
<evidence type="ECO:0000256" key="4">
    <source>
        <dbReference type="PIRSR" id="PIRSR000185-1"/>
    </source>
</evidence>
<evidence type="ECO:0000256" key="7">
    <source>
        <dbReference type="RuleBase" id="RU004417"/>
    </source>
</evidence>
<dbReference type="GO" id="GO:0004352">
    <property type="term" value="F:glutamate dehydrogenase (NAD+) activity"/>
    <property type="evidence" value="ECO:0007669"/>
    <property type="project" value="TreeGrafter"/>
</dbReference>
<dbReference type="InterPro" id="IPR033524">
    <property type="entry name" value="Glu/Leu/Phe/Val_DH_AS"/>
</dbReference>
<dbReference type="GO" id="GO:0006538">
    <property type="term" value="P:L-glutamate catabolic process"/>
    <property type="evidence" value="ECO:0007669"/>
    <property type="project" value="TreeGrafter"/>
</dbReference>
<dbReference type="InterPro" id="IPR033922">
    <property type="entry name" value="NAD_bind_Glu_DH"/>
</dbReference>
<evidence type="ECO:0000313" key="10">
    <source>
        <dbReference type="Proteomes" id="UP001154240"/>
    </source>
</evidence>
<dbReference type="PANTHER" id="PTHR11606">
    <property type="entry name" value="GLUTAMATE DEHYDROGENASE"/>
    <property type="match status" value="1"/>
</dbReference>
<gene>
    <name evidence="9" type="ORF">OLX77_08405</name>
</gene>
<evidence type="ECO:0000256" key="2">
    <source>
        <dbReference type="ARBA" id="ARBA00023002"/>
    </source>
</evidence>
<evidence type="ECO:0000259" key="8">
    <source>
        <dbReference type="SMART" id="SM00839"/>
    </source>
</evidence>
<feature type="domain" description="Glutamate/phenylalanine/leucine/valine/L-tryptophan dehydrogenase C-terminal" evidence="8">
    <location>
        <begin position="140"/>
        <end position="366"/>
    </location>
</feature>
<accession>A0A9X4MH75</accession>
<dbReference type="PROSITE" id="PS00074">
    <property type="entry name" value="GLFV_DEHYDROGENASE"/>
    <property type="match status" value="1"/>
</dbReference>
<feature type="site" description="Important for catalysis" evidence="6">
    <location>
        <position position="113"/>
    </location>
</feature>
<dbReference type="InterPro" id="IPR006096">
    <property type="entry name" value="Glu/Leu/Phe/Val/Trp_DH_C"/>
</dbReference>
<reference evidence="9" key="1">
    <citation type="journal article" date="2022" name="bioRxiv">
        <title>Thiovibrio frasassiensisgen. nov., sp. nov., an autotrophic, elemental sulfur disproportionating bacterium isolated from sulfidic karst sediment, and proposal of Thiovibrionaceae fam. nov.</title>
        <authorList>
            <person name="Aronson H."/>
            <person name="Thomas C."/>
            <person name="Bhattacharyya M."/>
            <person name="Eckstein S."/>
            <person name="Jensen S."/>
            <person name="Barco R."/>
            <person name="Macalady J."/>
            <person name="Amend J."/>
        </authorList>
    </citation>
    <scope>NUCLEOTIDE SEQUENCE</scope>
    <source>
        <strain evidence="9">RS19-109</strain>
    </source>
</reference>
<keyword evidence="5" id="KW-0547">Nucleotide-binding</keyword>
<evidence type="ECO:0000256" key="1">
    <source>
        <dbReference type="ARBA" id="ARBA00006382"/>
    </source>
</evidence>
<organism evidence="9 10">
    <name type="scientific">Thiovibrio frasassiensis</name>
    <dbReference type="NCBI Taxonomy" id="2984131"/>
    <lineage>
        <taxon>Bacteria</taxon>
        <taxon>Pseudomonadati</taxon>
        <taxon>Thermodesulfobacteriota</taxon>
        <taxon>Desulfobulbia</taxon>
        <taxon>Desulfobulbales</taxon>
        <taxon>Thiovibrionaceae</taxon>
        <taxon>Thiovibrio</taxon>
    </lineage>
</organism>
<reference evidence="9" key="2">
    <citation type="submission" date="2022-10" db="EMBL/GenBank/DDBJ databases">
        <authorList>
            <person name="Aronson H.S."/>
        </authorList>
    </citation>
    <scope>NUCLEOTIDE SEQUENCE</scope>
    <source>
        <strain evidence="9">RS19-109</strain>
    </source>
</reference>
<dbReference type="InterPro" id="IPR036291">
    <property type="entry name" value="NAD(P)-bd_dom_sf"/>
</dbReference>
<keyword evidence="10" id="KW-1185">Reference proteome</keyword>
<dbReference type="SUPFAM" id="SSF51735">
    <property type="entry name" value="NAD(P)-binding Rossmann-fold domains"/>
    <property type="match status" value="1"/>
</dbReference>
<comment type="similarity">
    <text evidence="1 3 7">Belongs to the Glu/Leu/Phe/Val dehydrogenases family.</text>
</comment>
<evidence type="ECO:0000256" key="5">
    <source>
        <dbReference type="PIRSR" id="PIRSR000185-2"/>
    </source>
</evidence>
<dbReference type="PRINTS" id="PR00082">
    <property type="entry name" value="GLFDHDRGNASE"/>
</dbReference>
<dbReference type="InterPro" id="IPR006095">
    <property type="entry name" value="Glu/Leu/Phe/Val/Trp_DH"/>
</dbReference>
<proteinExistence type="inferred from homology"/>
<sequence length="370" mass="39544">MEDIFALGDTLGPAKVIHVSQPQLGLQGVLVVDNVACGPAIGGLRMAEDVSTAECARLARAMTLKNAAAGLPHGGGKSVLYGDPKMAPADKEELIRAFAFALRREEDYIFGPDMGTNEECMAWVKDEIGRSVGLPCEVGGIPLDHLGATGWGLSQAVAMAIPYCDFALTGARLVVQGFGAVGKHTARFLAERGVTLVGASDSRGTLHDPAGIKVEELIRIKNQGGSVLDYPTGNKADRDAAIDLECEIWVPAARPDVLHEDNVHRLRTKLVAQGANIPLTLGAEQYLHSKGVLCLPDFIANAGGVICAAMEYHGSSQTEAFRTIAEKIRDNTQQVLVEANQDGILPRQAAINLATRRVERAMTFKRWGIF</sequence>
<evidence type="ECO:0000256" key="6">
    <source>
        <dbReference type="PIRSR" id="PIRSR000185-3"/>
    </source>
</evidence>
<feature type="binding site" evidence="5">
    <location>
        <position position="65"/>
    </location>
    <ligand>
        <name>substrate</name>
    </ligand>
</feature>
<dbReference type="SMART" id="SM00839">
    <property type="entry name" value="ELFV_dehydrog"/>
    <property type="match status" value="1"/>
</dbReference>
<dbReference type="Gene3D" id="3.40.50.10860">
    <property type="entry name" value="Leucine Dehydrogenase, chain A, domain 1"/>
    <property type="match status" value="1"/>
</dbReference>
<dbReference type="EMBL" id="JAPHEH010000001">
    <property type="protein sequence ID" value="MDG4476175.1"/>
    <property type="molecule type" value="Genomic_DNA"/>
</dbReference>
<dbReference type="Proteomes" id="UP001154240">
    <property type="component" value="Unassembled WGS sequence"/>
</dbReference>
<dbReference type="AlphaFoldDB" id="A0A9X4MH75"/>
<keyword evidence="5" id="KW-0520">NAD</keyword>
<dbReference type="GO" id="GO:0000166">
    <property type="term" value="F:nucleotide binding"/>
    <property type="evidence" value="ECO:0007669"/>
    <property type="project" value="UniProtKB-KW"/>
</dbReference>
<dbReference type="InterPro" id="IPR046346">
    <property type="entry name" value="Aminoacid_DH-like_N_sf"/>
</dbReference>
<dbReference type="InterPro" id="IPR014362">
    <property type="entry name" value="Glu_DH"/>
</dbReference>
<evidence type="ECO:0000313" key="9">
    <source>
        <dbReference type="EMBL" id="MDG4476175.1"/>
    </source>
</evidence>
<feature type="active site" description="Proton donor" evidence="4">
    <location>
        <position position="77"/>
    </location>
</feature>
<name>A0A9X4MH75_9BACT</name>
<keyword evidence="2 3" id="KW-0560">Oxidoreductase</keyword>
<dbReference type="PANTHER" id="PTHR11606:SF13">
    <property type="entry name" value="GLUTAMATE DEHYDROGENASE 1, MITOCHONDRIAL"/>
    <property type="match status" value="1"/>
</dbReference>
<dbReference type="Pfam" id="PF00208">
    <property type="entry name" value="ELFV_dehydrog"/>
    <property type="match status" value="1"/>
</dbReference>